<feature type="non-terminal residue" evidence="7">
    <location>
        <position position="1"/>
    </location>
</feature>
<feature type="domain" description="Calponin-homology (CH)" evidence="5">
    <location>
        <begin position="1"/>
        <end position="80"/>
    </location>
</feature>
<dbReference type="PROSITE" id="PS50194">
    <property type="entry name" value="FILAMIN_REPEAT"/>
    <property type="match status" value="3"/>
</dbReference>
<dbReference type="SUPFAM" id="SSF47576">
    <property type="entry name" value="Calponin-homology domain, CH-domain"/>
    <property type="match status" value="1"/>
</dbReference>
<evidence type="ECO:0000259" key="5">
    <source>
        <dbReference type="PROSITE" id="PS50021"/>
    </source>
</evidence>
<dbReference type="KEGG" id="ncc:104949284"/>
<dbReference type="GO" id="GO:0030036">
    <property type="term" value="P:actin cytoskeleton organization"/>
    <property type="evidence" value="ECO:0007669"/>
    <property type="project" value="InterPro"/>
</dbReference>
<evidence type="ECO:0000256" key="2">
    <source>
        <dbReference type="ARBA" id="ARBA00022737"/>
    </source>
</evidence>
<feature type="region of interest" description="Disordered" evidence="4">
    <location>
        <begin position="295"/>
        <end position="350"/>
    </location>
</feature>
<dbReference type="PROSITE" id="PS50021">
    <property type="entry name" value="CH"/>
    <property type="match status" value="1"/>
</dbReference>
<dbReference type="FunFam" id="2.60.40.10:FF:000001">
    <property type="entry name" value="Filamin-C isoform b"/>
    <property type="match status" value="2"/>
</dbReference>
<dbReference type="InterPro" id="IPR017868">
    <property type="entry name" value="Filamin/ABP280_repeat-like"/>
</dbReference>
<dbReference type="SUPFAM" id="SSF81296">
    <property type="entry name" value="E set domains"/>
    <property type="match status" value="3"/>
</dbReference>
<evidence type="ECO:0000256" key="4">
    <source>
        <dbReference type="SAM" id="MobiDB-lite"/>
    </source>
</evidence>
<feature type="repeat" description="Filamin" evidence="3">
    <location>
        <begin position="188"/>
        <end position="286"/>
    </location>
</feature>
<protein>
    <submittedName>
        <fullName evidence="7">Filamin-C-like</fullName>
    </submittedName>
</protein>
<dbReference type="InterPro" id="IPR044801">
    <property type="entry name" value="Filamin"/>
</dbReference>
<evidence type="ECO:0000313" key="7">
    <source>
        <dbReference type="RefSeq" id="XP_010773920.1"/>
    </source>
</evidence>
<dbReference type="InterPro" id="IPR001715">
    <property type="entry name" value="CH_dom"/>
</dbReference>
<dbReference type="InterPro" id="IPR036872">
    <property type="entry name" value="CH_dom_sf"/>
</dbReference>
<dbReference type="Pfam" id="PF00630">
    <property type="entry name" value="Filamin"/>
    <property type="match status" value="2"/>
</dbReference>
<reference evidence="7" key="1">
    <citation type="submission" date="2025-08" db="UniProtKB">
        <authorList>
            <consortium name="RefSeq"/>
        </authorList>
    </citation>
    <scope>IDENTIFICATION</scope>
    <source>
        <tissue evidence="7">Muscle</tissue>
    </source>
</reference>
<feature type="repeat" description="Filamin" evidence="3">
    <location>
        <begin position="334"/>
        <end position="393"/>
    </location>
</feature>
<evidence type="ECO:0000256" key="1">
    <source>
        <dbReference type="ARBA" id="ARBA00009238"/>
    </source>
</evidence>
<dbReference type="PANTHER" id="PTHR38537">
    <property type="entry name" value="JITTERBUG, ISOFORM N"/>
    <property type="match status" value="1"/>
</dbReference>
<name>A0A6I9NHH4_9TELE</name>
<comment type="similarity">
    <text evidence="1">Belongs to the filamin family.</text>
</comment>
<evidence type="ECO:0000313" key="6">
    <source>
        <dbReference type="Proteomes" id="UP000504611"/>
    </source>
</evidence>
<feature type="repeat" description="Filamin" evidence="3">
    <location>
        <begin position="88"/>
        <end position="186"/>
    </location>
</feature>
<dbReference type="Proteomes" id="UP000504611">
    <property type="component" value="Unplaced"/>
</dbReference>
<dbReference type="AlphaFoldDB" id="A0A6I9NHH4"/>
<dbReference type="InterPro" id="IPR001298">
    <property type="entry name" value="Filamin/ABP280_rpt"/>
</dbReference>
<dbReference type="GeneID" id="104949284"/>
<keyword evidence="6" id="KW-1185">Reference proteome</keyword>
<dbReference type="Pfam" id="PF00307">
    <property type="entry name" value="CH"/>
    <property type="match status" value="1"/>
</dbReference>
<dbReference type="GO" id="GO:0051015">
    <property type="term" value="F:actin filament binding"/>
    <property type="evidence" value="ECO:0007669"/>
    <property type="project" value="InterPro"/>
</dbReference>
<dbReference type="Gene3D" id="2.60.40.10">
    <property type="entry name" value="Immunoglobulins"/>
    <property type="match status" value="3"/>
</dbReference>
<proteinExistence type="inferred from homology"/>
<dbReference type="GO" id="GO:0007399">
    <property type="term" value="P:nervous system development"/>
    <property type="evidence" value="ECO:0007669"/>
    <property type="project" value="UniProtKB-ARBA"/>
</dbReference>
<dbReference type="InterPro" id="IPR014756">
    <property type="entry name" value="Ig_E-set"/>
</dbReference>
<dbReference type="PANTHER" id="PTHR38537:SF12">
    <property type="entry name" value="FILAMIN-C"/>
    <property type="match status" value="1"/>
</dbReference>
<sequence>LELFSVLNDIKRLSVVRSGLCPDWENWDPSQPVENAREAMQQADDWLGVPQVIAPEEIVDPNVDEHSVMTYLSQFPKSRLKPGAPLRAKTLHPKRARAYGPGVEPRGNIVLKPAEFLVETVEAGLGEILVYVEDPEGHTEEARVIPNNDKNRSYSVVYLPKVEGLHKVKVLFAGQDIERSPFMVNVSKALGDPSRVQARGPGLQLSGNVANKPTYFDIYTAGAGAGDVGVVIVDSNARRDTVEIVLENKGDSIFRCTYVPVLEGAHTICVTFAGQQIPRSPFTVNISELSQIALPPSGSPVHREPVSVPQTACTPPSDRTRRAPPPPTPPRSRRPTCNPNSCRASGRGLQPKGLRVKEVADFKVYTKGGGSGELIVTVKGPSKTSLDIFIYSI</sequence>
<dbReference type="SMART" id="SM00557">
    <property type="entry name" value="IG_FLMN"/>
    <property type="match status" value="2"/>
</dbReference>
<gene>
    <name evidence="7" type="primary">LOC104949284</name>
</gene>
<dbReference type="OrthoDB" id="18740at2759"/>
<accession>A0A6I9NHH4</accession>
<dbReference type="InterPro" id="IPR013783">
    <property type="entry name" value="Ig-like_fold"/>
</dbReference>
<evidence type="ECO:0000256" key="3">
    <source>
        <dbReference type="PROSITE-ProRule" id="PRU00087"/>
    </source>
</evidence>
<dbReference type="Gene3D" id="1.10.418.10">
    <property type="entry name" value="Calponin-like domain"/>
    <property type="match status" value="1"/>
</dbReference>
<dbReference type="RefSeq" id="XP_010773920.1">
    <property type="nucleotide sequence ID" value="XM_010775618.1"/>
</dbReference>
<keyword evidence="2" id="KW-0677">Repeat</keyword>
<organism evidence="6 7">
    <name type="scientific">Notothenia coriiceps</name>
    <name type="common">black rockcod</name>
    <dbReference type="NCBI Taxonomy" id="8208"/>
    <lineage>
        <taxon>Eukaryota</taxon>
        <taxon>Metazoa</taxon>
        <taxon>Chordata</taxon>
        <taxon>Craniata</taxon>
        <taxon>Vertebrata</taxon>
        <taxon>Euteleostomi</taxon>
        <taxon>Actinopterygii</taxon>
        <taxon>Neopterygii</taxon>
        <taxon>Teleostei</taxon>
        <taxon>Neoteleostei</taxon>
        <taxon>Acanthomorphata</taxon>
        <taxon>Eupercaria</taxon>
        <taxon>Perciformes</taxon>
        <taxon>Notothenioidei</taxon>
        <taxon>Nototheniidae</taxon>
        <taxon>Notothenia</taxon>
    </lineage>
</organism>